<organism evidence="2 3">
    <name type="scientific">Psylliodes chrysocephalus</name>
    <dbReference type="NCBI Taxonomy" id="3402493"/>
    <lineage>
        <taxon>Eukaryota</taxon>
        <taxon>Metazoa</taxon>
        <taxon>Ecdysozoa</taxon>
        <taxon>Arthropoda</taxon>
        <taxon>Hexapoda</taxon>
        <taxon>Insecta</taxon>
        <taxon>Pterygota</taxon>
        <taxon>Neoptera</taxon>
        <taxon>Endopterygota</taxon>
        <taxon>Coleoptera</taxon>
        <taxon>Polyphaga</taxon>
        <taxon>Cucujiformia</taxon>
        <taxon>Chrysomeloidea</taxon>
        <taxon>Chrysomelidae</taxon>
        <taxon>Galerucinae</taxon>
        <taxon>Alticini</taxon>
        <taxon>Psylliodes</taxon>
    </lineage>
</organism>
<name>A0A9P0CDQ3_9CUCU</name>
<gene>
    <name evidence="2" type="ORF">PSYICH_LOCUS1203</name>
</gene>
<feature type="signal peptide" evidence="1">
    <location>
        <begin position="1"/>
        <end position="30"/>
    </location>
</feature>
<sequence>MSATSSNTSFCPFGVCVMLLLTPFLSFTEGAHYHTNRLLLTTAKNDTSASTEVTASKTNETLPANISSASNITVSIEIASSSPILDSTIEGVYATYNKTCYQCLYEQQLENAIYKILNNESLKIAPPNNTCSQCLMMEEFSNKTQSVGCMCGIYTTENPSVNDIPLRTKSFKNISCHELVPFEEACKKVCILGTLSYNELEPSTLCYHMPSGIEIKGYVQAKICREDAPWVFTGLASSNAICCDRGLPVNCLN</sequence>
<feature type="chain" id="PRO_5040454217" evidence="1">
    <location>
        <begin position="31"/>
        <end position="253"/>
    </location>
</feature>
<proteinExistence type="predicted"/>
<dbReference type="AlphaFoldDB" id="A0A9P0CDQ3"/>
<protein>
    <submittedName>
        <fullName evidence="2">Uncharacterized protein</fullName>
    </submittedName>
</protein>
<evidence type="ECO:0000256" key="1">
    <source>
        <dbReference type="SAM" id="SignalP"/>
    </source>
</evidence>
<dbReference type="EMBL" id="OV651813">
    <property type="protein sequence ID" value="CAH1098843.1"/>
    <property type="molecule type" value="Genomic_DNA"/>
</dbReference>
<evidence type="ECO:0000313" key="2">
    <source>
        <dbReference type="EMBL" id="CAH1098843.1"/>
    </source>
</evidence>
<dbReference type="OrthoDB" id="7643562at2759"/>
<dbReference type="Proteomes" id="UP001153636">
    <property type="component" value="Chromosome 1"/>
</dbReference>
<keyword evidence="3" id="KW-1185">Reference proteome</keyword>
<keyword evidence="1" id="KW-0732">Signal</keyword>
<accession>A0A9P0CDQ3</accession>
<evidence type="ECO:0000313" key="3">
    <source>
        <dbReference type="Proteomes" id="UP001153636"/>
    </source>
</evidence>
<reference evidence="2" key="1">
    <citation type="submission" date="2022-01" db="EMBL/GenBank/DDBJ databases">
        <authorList>
            <person name="King R."/>
        </authorList>
    </citation>
    <scope>NUCLEOTIDE SEQUENCE</scope>
</reference>